<proteinExistence type="predicted"/>
<reference evidence="1" key="1">
    <citation type="submission" date="2024-09" db="EMBL/GenBank/DDBJ databases">
        <title>Black Yeasts Isolated from many extreme environments.</title>
        <authorList>
            <person name="Coleine C."/>
            <person name="Stajich J.E."/>
            <person name="Selbmann L."/>
        </authorList>
    </citation>
    <scope>NUCLEOTIDE SEQUENCE</scope>
    <source>
        <strain evidence="1">CCFEE 5737</strain>
    </source>
</reference>
<dbReference type="Proteomes" id="UP001186974">
    <property type="component" value="Unassembled WGS sequence"/>
</dbReference>
<dbReference type="EMBL" id="JAWDJW010000106">
    <property type="protein sequence ID" value="KAK3081637.1"/>
    <property type="molecule type" value="Genomic_DNA"/>
</dbReference>
<organism evidence="1 2">
    <name type="scientific">Coniosporium uncinatum</name>
    <dbReference type="NCBI Taxonomy" id="93489"/>
    <lineage>
        <taxon>Eukaryota</taxon>
        <taxon>Fungi</taxon>
        <taxon>Dikarya</taxon>
        <taxon>Ascomycota</taxon>
        <taxon>Pezizomycotina</taxon>
        <taxon>Dothideomycetes</taxon>
        <taxon>Dothideomycetes incertae sedis</taxon>
        <taxon>Coniosporium</taxon>
    </lineage>
</organism>
<name>A0ACC3DXZ7_9PEZI</name>
<sequence length="344" mass="39052">MFVERTVRPHKKEAVYRTKAFRLPRGKKADIRDGLYGNKAWVTGVAKSNIHIEDDTAHFFTLLTPGCNRQPWLEHNPKKLADQKSISREGLGGNQAWLTRAEDYNVGTDADAARLFKLLVANRGPPKQPRLRNKPSEDTYKLLWVKPLSRIFWSYPNLSPYRTLFGTAILWELERDYEELRAAYCLDRSYAVDFELLPAGMWKIGIFVKSADAQMAPIPPAMTRFQAWCRDEPGHGHAYTFEDAVWSVADPYPDDFMFSSEQPRMSKDADMSSSRYSLHISVTHNQRVYGRTIAALSAIPSLPGAPTSTGTFNSVDTVLGRLSRAKSPNLKQLWMESARFGSPY</sequence>
<gene>
    <name evidence="1" type="ORF">LTS18_004525</name>
</gene>
<keyword evidence="2" id="KW-1185">Reference proteome</keyword>
<protein>
    <submittedName>
        <fullName evidence="1">Uncharacterized protein</fullName>
    </submittedName>
</protein>
<evidence type="ECO:0000313" key="2">
    <source>
        <dbReference type="Proteomes" id="UP001186974"/>
    </source>
</evidence>
<comment type="caution">
    <text evidence="1">The sequence shown here is derived from an EMBL/GenBank/DDBJ whole genome shotgun (WGS) entry which is preliminary data.</text>
</comment>
<accession>A0ACC3DXZ7</accession>
<evidence type="ECO:0000313" key="1">
    <source>
        <dbReference type="EMBL" id="KAK3081637.1"/>
    </source>
</evidence>